<dbReference type="Proteomes" id="UP000254255">
    <property type="component" value="Unassembled WGS sequence"/>
</dbReference>
<evidence type="ECO:0000313" key="2">
    <source>
        <dbReference type="Proteomes" id="UP000254255"/>
    </source>
</evidence>
<proteinExistence type="predicted"/>
<dbReference type="EMBL" id="UGET01000005">
    <property type="protein sequence ID" value="STN25103.1"/>
    <property type="molecule type" value="Genomic_DNA"/>
</dbReference>
<evidence type="ECO:0000313" key="1">
    <source>
        <dbReference type="EMBL" id="STN25103.1"/>
    </source>
</evidence>
<reference evidence="1 2" key="1">
    <citation type="submission" date="2018-06" db="EMBL/GenBank/DDBJ databases">
        <authorList>
            <consortium name="Pathogen Informatics"/>
            <person name="Doyle S."/>
        </authorList>
    </citation>
    <scope>NUCLEOTIDE SEQUENCE [LARGE SCALE GENOMIC DNA]</scope>
    <source>
        <strain evidence="1 2">NCTC13148</strain>
    </source>
</reference>
<accession>A0A377MTJ5</accession>
<gene>
    <name evidence="1" type="ORF">NCTC13148_05501</name>
</gene>
<name>A0A377MTJ5_ECOLX</name>
<protein>
    <submittedName>
        <fullName evidence="1">Uncharacterized protein</fullName>
    </submittedName>
</protein>
<sequence length="44" mass="4965">MKTSAVKLKFFNILLIPLQISLISKVITSFKILFPLHGGNSYEN</sequence>
<dbReference type="AlphaFoldDB" id="A0A377MTJ5"/>
<organism evidence="1 2">
    <name type="scientific">Escherichia coli</name>
    <dbReference type="NCBI Taxonomy" id="562"/>
    <lineage>
        <taxon>Bacteria</taxon>
        <taxon>Pseudomonadati</taxon>
        <taxon>Pseudomonadota</taxon>
        <taxon>Gammaproteobacteria</taxon>
        <taxon>Enterobacterales</taxon>
        <taxon>Enterobacteriaceae</taxon>
        <taxon>Escherichia</taxon>
    </lineage>
</organism>